<dbReference type="InterPro" id="IPR059225">
    <property type="entry name" value="BspC"/>
</dbReference>
<evidence type="ECO:0000313" key="2">
    <source>
        <dbReference type="EMBL" id="TDG24564.1"/>
    </source>
</evidence>
<protein>
    <submittedName>
        <fullName evidence="2">Uncharacterized protein</fullName>
    </submittedName>
</protein>
<accession>A0A4R5MCX4</accession>
<feature type="signal peptide" evidence="1">
    <location>
        <begin position="1"/>
        <end position="22"/>
    </location>
</feature>
<dbReference type="RefSeq" id="WP_133194409.1">
    <property type="nucleotide sequence ID" value="NZ_JBHUCW010000006.1"/>
</dbReference>
<dbReference type="OrthoDB" id="9007204at2"/>
<name>A0A4R5MCX4_9BURK</name>
<feature type="chain" id="PRO_5020420719" evidence="1">
    <location>
        <begin position="23"/>
        <end position="168"/>
    </location>
</feature>
<evidence type="ECO:0000313" key="3">
    <source>
        <dbReference type="Proteomes" id="UP000295722"/>
    </source>
</evidence>
<sequence length="168" mass="17950">MRFSTLACAVLALFWISLRAQAQMQAPPESYEYLRRIRVPDVVVNCVAALDEWVHQGQRYDSLLVPDRRALTAHIETPVPEGAITRVSSSGAVVPDAAAPDAAASGAAAPGAAAQPSPIDTLIHLRGFAKVRGKYAWVPVKATCSIWHTQVVDVALTPRVANEGSAIQ</sequence>
<reference evidence="2 3" key="1">
    <citation type="submission" date="2019-03" db="EMBL/GenBank/DDBJ databases">
        <title>Paraburkholderia sp. 4M-K11, isolated from subtropical forest soil.</title>
        <authorList>
            <person name="Gao Z.-H."/>
            <person name="Qiu L.-H."/>
        </authorList>
    </citation>
    <scope>NUCLEOTIDE SEQUENCE [LARGE SCALE GENOMIC DNA]</scope>
    <source>
        <strain evidence="2 3">4M-K11</strain>
    </source>
</reference>
<comment type="caution">
    <text evidence="2">The sequence shown here is derived from an EMBL/GenBank/DDBJ whole genome shotgun (WGS) entry which is preliminary data.</text>
</comment>
<dbReference type="AlphaFoldDB" id="A0A4R5MCX4"/>
<dbReference type="EMBL" id="SMRP01000003">
    <property type="protein sequence ID" value="TDG24564.1"/>
    <property type="molecule type" value="Genomic_DNA"/>
</dbReference>
<keyword evidence="3" id="KW-1185">Reference proteome</keyword>
<organism evidence="2 3">
    <name type="scientific">Paraburkholderia silviterrae</name>
    <dbReference type="NCBI Taxonomy" id="2528715"/>
    <lineage>
        <taxon>Bacteria</taxon>
        <taxon>Pseudomonadati</taxon>
        <taxon>Pseudomonadota</taxon>
        <taxon>Betaproteobacteria</taxon>
        <taxon>Burkholderiales</taxon>
        <taxon>Burkholderiaceae</taxon>
        <taxon>Paraburkholderia</taxon>
    </lineage>
</organism>
<dbReference type="Proteomes" id="UP000295722">
    <property type="component" value="Unassembled WGS sequence"/>
</dbReference>
<proteinExistence type="predicted"/>
<evidence type="ECO:0000256" key="1">
    <source>
        <dbReference type="SAM" id="SignalP"/>
    </source>
</evidence>
<dbReference type="NCBIfam" id="NF047384">
    <property type="entry name" value="BspC_dom"/>
    <property type="match status" value="1"/>
</dbReference>
<gene>
    <name evidence="2" type="ORF">EYW47_08385</name>
</gene>
<keyword evidence="1" id="KW-0732">Signal</keyword>